<dbReference type="PANTHER" id="PTHR11552:SF154">
    <property type="entry name" value="FI04917P"/>
    <property type="match status" value="1"/>
</dbReference>
<dbReference type="Gene3D" id="3.30.560.10">
    <property type="entry name" value="Glucose Oxidase, domain 3"/>
    <property type="match status" value="1"/>
</dbReference>
<dbReference type="Proteomes" id="UP001177670">
    <property type="component" value="Unassembled WGS sequence"/>
</dbReference>
<dbReference type="InterPro" id="IPR036188">
    <property type="entry name" value="FAD/NAD-bd_sf"/>
</dbReference>
<reference evidence="3" key="1">
    <citation type="submission" date="2021-10" db="EMBL/GenBank/DDBJ databases">
        <title>Melipona bicolor Genome sequencing and assembly.</title>
        <authorList>
            <person name="Araujo N.S."/>
            <person name="Arias M.C."/>
        </authorList>
    </citation>
    <scope>NUCLEOTIDE SEQUENCE</scope>
    <source>
        <strain evidence="3">USP_2M_L1-L4_2017</strain>
        <tissue evidence="3">Whole body</tissue>
    </source>
</reference>
<evidence type="ECO:0000256" key="1">
    <source>
        <dbReference type="ARBA" id="ARBA00010790"/>
    </source>
</evidence>
<dbReference type="EMBL" id="JAHYIQ010000054">
    <property type="protein sequence ID" value="KAK1117193.1"/>
    <property type="molecule type" value="Genomic_DNA"/>
</dbReference>
<gene>
    <name evidence="3" type="ORF">K0M31_016890</name>
</gene>
<proteinExistence type="inferred from homology"/>
<comment type="caution">
    <text evidence="3">The sequence shown here is derived from an EMBL/GenBank/DDBJ whole genome shotgun (WGS) entry which is preliminary data.</text>
</comment>
<evidence type="ECO:0000259" key="2">
    <source>
        <dbReference type="Pfam" id="PF00732"/>
    </source>
</evidence>
<evidence type="ECO:0000313" key="3">
    <source>
        <dbReference type="EMBL" id="KAK1117193.1"/>
    </source>
</evidence>
<dbReference type="Gene3D" id="3.50.50.60">
    <property type="entry name" value="FAD/NAD(P)-binding domain"/>
    <property type="match status" value="1"/>
</dbReference>
<sequence length="112" mass="12757">MSILLLEASREEPEVGGVSAFANMLPGSNIDWMYHTQPQQYGLMGGSSTINTMIYIRGNSRDYEEWAEEGNSLAGARKKLFYFLKSENNLNPEVMEENQHYHSQSGYDLTNR</sequence>
<dbReference type="PANTHER" id="PTHR11552">
    <property type="entry name" value="GLUCOSE-METHANOL-CHOLINE GMC OXIDOREDUCTASE"/>
    <property type="match status" value="1"/>
</dbReference>
<keyword evidence="4" id="KW-1185">Reference proteome</keyword>
<dbReference type="Pfam" id="PF00732">
    <property type="entry name" value="GMC_oxred_N"/>
    <property type="match status" value="1"/>
</dbReference>
<dbReference type="GO" id="GO:0016614">
    <property type="term" value="F:oxidoreductase activity, acting on CH-OH group of donors"/>
    <property type="evidence" value="ECO:0007669"/>
    <property type="project" value="InterPro"/>
</dbReference>
<dbReference type="GO" id="GO:0050660">
    <property type="term" value="F:flavin adenine dinucleotide binding"/>
    <property type="evidence" value="ECO:0007669"/>
    <property type="project" value="InterPro"/>
</dbReference>
<dbReference type="SUPFAM" id="SSF51905">
    <property type="entry name" value="FAD/NAD(P)-binding domain"/>
    <property type="match status" value="1"/>
</dbReference>
<accession>A0AA40KEA9</accession>
<comment type="similarity">
    <text evidence="1">Belongs to the GMC oxidoreductase family.</text>
</comment>
<dbReference type="InterPro" id="IPR000172">
    <property type="entry name" value="GMC_OxRdtase_N"/>
</dbReference>
<dbReference type="InterPro" id="IPR012132">
    <property type="entry name" value="GMC_OxRdtase"/>
</dbReference>
<organism evidence="3 4">
    <name type="scientific">Melipona bicolor</name>
    <dbReference type="NCBI Taxonomy" id="60889"/>
    <lineage>
        <taxon>Eukaryota</taxon>
        <taxon>Metazoa</taxon>
        <taxon>Ecdysozoa</taxon>
        <taxon>Arthropoda</taxon>
        <taxon>Hexapoda</taxon>
        <taxon>Insecta</taxon>
        <taxon>Pterygota</taxon>
        <taxon>Neoptera</taxon>
        <taxon>Endopterygota</taxon>
        <taxon>Hymenoptera</taxon>
        <taxon>Apocrita</taxon>
        <taxon>Aculeata</taxon>
        <taxon>Apoidea</taxon>
        <taxon>Anthophila</taxon>
        <taxon>Apidae</taxon>
        <taxon>Melipona</taxon>
    </lineage>
</organism>
<feature type="domain" description="Glucose-methanol-choline oxidoreductase N-terminal" evidence="2">
    <location>
        <begin position="44"/>
        <end position="91"/>
    </location>
</feature>
<dbReference type="AlphaFoldDB" id="A0AA40KEA9"/>
<name>A0AA40KEA9_9HYME</name>
<protein>
    <recommendedName>
        <fullName evidence="2">Glucose-methanol-choline oxidoreductase N-terminal domain-containing protein</fullName>
    </recommendedName>
</protein>
<evidence type="ECO:0000313" key="4">
    <source>
        <dbReference type="Proteomes" id="UP001177670"/>
    </source>
</evidence>